<organism evidence="3 4">
    <name type="scientific">Nonomuraea monospora</name>
    <dbReference type="NCBI Taxonomy" id="568818"/>
    <lineage>
        <taxon>Bacteria</taxon>
        <taxon>Bacillati</taxon>
        <taxon>Actinomycetota</taxon>
        <taxon>Actinomycetes</taxon>
        <taxon>Streptosporangiales</taxon>
        <taxon>Streptosporangiaceae</taxon>
        <taxon>Nonomuraea</taxon>
    </lineage>
</organism>
<dbReference type="Proteomes" id="UP001499843">
    <property type="component" value="Unassembled WGS sequence"/>
</dbReference>
<feature type="compositionally biased region" description="Low complexity" evidence="1">
    <location>
        <begin position="240"/>
        <end position="274"/>
    </location>
</feature>
<gene>
    <name evidence="3" type="ORF">GCM10009850_101270</name>
</gene>
<keyword evidence="2" id="KW-1133">Transmembrane helix</keyword>
<keyword evidence="2" id="KW-0472">Membrane</keyword>
<evidence type="ECO:0000313" key="3">
    <source>
        <dbReference type="EMBL" id="GAA2214662.1"/>
    </source>
</evidence>
<feature type="transmembrane region" description="Helical" evidence="2">
    <location>
        <begin position="127"/>
        <end position="150"/>
    </location>
</feature>
<dbReference type="EMBL" id="BAAAQX010000043">
    <property type="protein sequence ID" value="GAA2214662.1"/>
    <property type="molecule type" value="Genomic_DNA"/>
</dbReference>
<evidence type="ECO:0000256" key="2">
    <source>
        <dbReference type="SAM" id="Phobius"/>
    </source>
</evidence>
<feature type="transmembrane region" description="Helical" evidence="2">
    <location>
        <begin position="162"/>
        <end position="180"/>
    </location>
</feature>
<sequence length="288" mass="30460">MLHRRHPRHAPTLLDTRNVRLGASASIAALVLTVFALTRTERGIALLGRGVGFLEFYAGVFALVLLTATVALGLLTTERVFLSPANRVRAQLAHRATALIGLAYLITHITLMISLGHVPPGAAVVPVAGIAVGLGTLAFDLMVVAVVTGMLRGRFATRTRPWMWRILHSAAYLAWPVGIMHGLTAGRPPAGWVAWSYVASMAAVGGALIVRVLATVRRPPVVPEKVDTPAVTAPAAMGVPAERPQKAPQKAPQQAPQRAPQKVAAAAAAGMPRPVSLAEARRRYREAG</sequence>
<feature type="transmembrane region" description="Helical" evidence="2">
    <location>
        <begin position="96"/>
        <end position="115"/>
    </location>
</feature>
<keyword evidence="2" id="KW-0812">Transmembrane</keyword>
<protein>
    <recommendedName>
        <fullName evidence="5">Integral membrane protein</fullName>
    </recommendedName>
</protein>
<evidence type="ECO:0008006" key="5">
    <source>
        <dbReference type="Google" id="ProtNLM"/>
    </source>
</evidence>
<feature type="region of interest" description="Disordered" evidence="1">
    <location>
        <begin position="236"/>
        <end position="288"/>
    </location>
</feature>
<comment type="caution">
    <text evidence="3">The sequence shown here is derived from an EMBL/GenBank/DDBJ whole genome shotgun (WGS) entry which is preliminary data.</text>
</comment>
<feature type="transmembrane region" description="Helical" evidence="2">
    <location>
        <begin position="57"/>
        <end position="75"/>
    </location>
</feature>
<evidence type="ECO:0000313" key="4">
    <source>
        <dbReference type="Proteomes" id="UP001499843"/>
    </source>
</evidence>
<proteinExistence type="predicted"/>
<name>A0ABP5PWE7_9ACTN</name>
<feature type="transmembrane region" description="Helical" evidence="2">
    <location>
        <begin position="21"/>
        <end position="37"/>
    </location>
</feature>
<accession>A0ABP5PWE7</accession>
<keyword evidence="4" id="KW-1185">Reference proteome</keyword>
<dbReference type="RefSeq" id="WP_344492645.1">
    <property type="nucleotide sequence ID" value="NZ_BAAAQX010000043.1"/>
</dbReference>
<feature type="transmembrane region" description="Helical" evidence="2">
    <location>
        <begin position="192"/>
        <end position="214"/>
    </location>
</feature>
<reference evidence="4" key="1">
    <citation type="journal article" date="2019" name="Int. J. Syst. Evol. Microbiol.">
        <title>The Global Catalogue of Microorganisms (GCM) 10K type strain sequencing project: providing services to taxonomists for standard genome sequencing and annotation.</title>
        <authorList>
            <consortium name="The Broad Institute Genomics Platform"/>
            <consortium name="The Broad Institute Genome Sequencing Center for Infectious Disease"/>
            <person name="Wu L."/>
            <person name="Ma J."/>
        </authorList>
    </citation>
    <scope>NUCLEOTIDE SEQUENCE [LARGE SCALE GENOMIC DNA]</scope>
    <source>
        <strain evidence="4">JCM 16114</strain>
    </source>
</reference>
<feature type="compositionally biased region" description="Basic and acidic residues" evidence="1">
    <location>
        <begin position="279"/>
        <end position="288"/>
    </location>
</feature>
<evidence type="ECO:0000256" key="1">
    <source>
        <dbReference type="SAM" id="MobiDB-lite"/>
    </source>
</evidence>